<feature type="active site" description="Proton donor" evidence="15">
    <location>
        <position position="510"/>
    </location>
</feature>
<keyword evidence="11 13" id="KW-0456">Lyase</keyword>
<feature type="domain" description="Arginine decarboxylase C-terminal helical" evidence="18">
    <location>
        <begin position="588"/>
        <end position="641"/>
    </location>
</feature>
<feature type="binding site" evidence="13">
    <location>
        <begin position="294"/>
        <end position="304"/>
    </location>
    <ligand>
        <name>substrate</name>
    </ligand>
</feature>
<dbReference type="AlphaFoldDB" id="A0A0F6VZV6"/>
<dbReference type="InterPro" id="IPR022653">
    <property type="entry name" value="De-COase2_pyr-phos_BS"/>
</dbReference>
<name>A0A0F6VZV6_9BACT</name>
<dbReference type="InterPro" id="IPR022644">
    <property type="entry name" value="De-COase2_N"/>
</dbReference>
<keyword evidence="6 13" id="KW-0210">Decarboxylase</keyword>
<comment type="pathway">
    <text evidence="13">Amine and polyamine biosynthesis; agmatine biosynthesis; agmatine from L-arginine: step 1/1.</text>
</comment>
<dbReference type="PRINTS" id="PR01179">
    <property type="entry name" value="ODADCRBXLASE"/>
</dbReference>
<dbReference type="PRINTS" id="PR01180">
    <property type="entry name" value="ARGDCRBXLASE"/>
</dbReference>
<dbReference type="InterPro" id="IPR041128">
    <property type="entry name" value="Arg_decarbox_C"/>
</dbReference>
<dbReference type="Pfam" id="PF17944">
    <property type="entry name" value="Arg_decarbox_C"/>
    <property type="match status" value="1"/>
</dbReference>
<dbReference type="Proteomes" id="UP000034883">
    <property type="component" value="Chromosome"/>
</dbReference>
<keyword evidence="5 13" id="KW-0479">Metal-binding</keyword>
<evidence type="ECO:0000313" key="20">
    <source>
        <dbReference type="Proteomes" id="UP000034883"/>
    </source>
</evidence>
<comment type="function">
    <text evidence="3 13">Catalyzes the biosynthesis of agmatine from arginine.</text>
</comment>
<dbReference type="FunFam" id="1.20.58.930:FF:000002">
    <property type="entry name" value="Biosynthetic arginine decarboxylase"/>
    <property type="match status" value="1"/>
</dbReference>
<evidence type="ECO:0000256" key="15">
    <source>
        <dbReference type="PIRSR" id="PIRSR600183-50"/>
    </source>
</evidence>
<organism evidence="19 20">
    <name type="scientific">Sandaracinus amylolyticus</name>
    <dbReference type="NCBI Taxonomy" id="927083"/>
    <lineage>
        <taxon>Bacteria</taxon>
        <taxon>Pseudomonadati</taxon>
        <taxon>Myxococcota</taxon>
        <taxon>Polyangia</taxon>
        <taxon>Polyangiales</taxon>
        <taxon>Sandaracinaceae</taxon>
        <taxon>Sandaracinus</taxon>
    </lineage>
</organism>
<feature type="domain" description="Orn/DAP/Arg decarboxylase 2 N-terminal" evidence="16">
    <location>
        <begin position="92"/>
        <end position="354"/>
    </location>
</feature>
<dbReference type="GO" id="GO:0046872">
    <property type="term" value="F:metal ion binding"/>
    <property type="evidence" value="ECO:0007669"/>
    <property type="project" value="UniProtKB-KW"/>
</dbReference>
<proteinExistence type="inferred from homology"/>
<evidence type="ECO:0000259" key="17">
    <source>
        <dbReference type="Pfam" id="PF17810"/>
    </source>
</evidence>
<evidence type="ECO:0000256" key="13">
    <source>
        <dbReference type="HAMAP-Rule" id="MF_01417"/>
    </source>
</evidence>
<keyword evidence="7 13" id="KW-0460">Magnesium</keyword>
<dbReference type="GO" id="GO:0033388">
    <property type="term" value="P:putrescine biosynthetic process from arginine"/>
    <property type="evidence" value="ECO:0007669"/>
    <property type="project" value="UniProtKB-ARBA"/>
</dbReference>
<evidence type="ECO:0000256" key="2">
    <source>
        <dbReference type="ARBA" id="ARBA00001946"/>
    </source>
</evidence>
<dbReference type="SUPFAM" id="SSF51419">
    <property type="entry name" value="PLP-binding barrel"/>
    <property type="match status" value="1"/>
</dbReference>
<dbReference type="GO" id="GO:0008792">
    <property type="term" value="F:arginine decarboxylase activity"/>
    <property type="evidence" value="ECO:0007669"/>
    <property type="project" value="UniProtKB-UniRule"/>
</dbReference>
<gene>
    <name evidence="13" type="primary">speA</name>
    <name evidence="19" type="ORF">DB32_000814</name>
</gene>
<dbReference type="Pfam" id="PF17810">
    <property type="entry name" value="Arg_decarb_HB"/>
    <property type="match status" value="1"/>
</dbReference>
<evidence type="ECO:0000256" key="3">
    <source>
        <dbReference type="ARBA" id="ARBA00002257"/>
    </source>
</evidence>
<dbReference type="Gene3D" id="2.40.37.10">
    <property type="entry name" value="Lyase, Ornithine Decarboxylase, Chain A, domain 1"/>
    <property type="match status" value="1"/>
</dbReference>
<keyword evidence="8 13" id="KW-0663">Pyridoxal phosphate</keyword>
<evidence type="ECO:0000256" key="1">
    <source>
        <dbReference type="ARBA" id="ARBA00001933"/>
    </source>
</evidence>
<dbReference type="GO" id="GO:0008295">
    <property type="term" value="P:spermidine biosynthetic process"/>
    <property type="evidence" value="ECO:0007669"/>
    <property type="project" value="UniProtKB-UniRule"/>
</dbReference>
<dbReference type="Gene3D" id="1.20.58.930">
    <property type="match status" value="1"/>
</dbReference>
<dbReference type="PIRSF" id="PIRSF001336">
    <property type="entry name" value="Arg_decrbxlase"/>
    <property type="match status" value="1"/>
</dbReference>
<reference evidence="19 20" key="1">
    <citation type="submission" date="2015-03" db="EMBL/GenBank/DDBJ databases">
        <title>Genome assembly of Sandaracinus amylolyticus DSM 53668.</title>
        <authorList>
            <person name="Sharma G."/>
            <person name="Subramanian S."/>
        </authorList>
    </citation>
    <scope>NUCLEOTIDE SEQUENCE [LARGE SCALE GENOMIC DNA]</scope>
    <source>
        <strain evidence="19 20">DSM 53668</strain>
    </source>
</reference>
<dbReference type="HAMAP" id="MF_01417">
    <property type="entry name" value="SpeA"/>
    <property type="match status" value="1"/>
</dbReference>
<evidence type="ECO:0000256" key="10">
    <source>
        <dbReference type="ARBA" id="ARBA00023115"/>
    </source>
</evidence>
<dbReference type="InterPro" id="IPR040634">
    <property type="entry name" value="Arg_decarb_HB"/>
</dbReference>
<keyword evidence="20" id="KW-1185">Reference proteome</keyword>
<dbReference type="Gene3D" id="1.10.287.3440">
    <property type="match status" value="1"/>
</dbReference>
<dbReference type="NCBIfam" id="TIGR01273">
    <property type="entry name" value="speA"/>
    <property type="match status" value="1"/>
</dbReference>
<evidence type="ECO:0000313" key="19">
    <source>
        <dbReference type="EMBL" id="AKF03665.1"/>
    </source>
</evidence>
<sequence>MEVGSMDDEHEAETWTIQRSADLYQVRGWGHPYFTINQAGRVEVVPDPERPSLTIDLYELVNDLDARGLELPLLLRFSDVLRDRIKRINECFAKAIDEYQYKGAYRGVFPVKVNQQKHFIDEVVEFGAPWRLGLEAGSKPELLIALSAEQEAGGLVICNGYKDQAYIETALLAQRFDKTVIVVLERIEELDFTFRAFAKTGIRPTIGVRAKLGSRGMGRWADSTGERAKFGLTASEIVEVVDRLQEKGMLDCLQLLHFHAGSQISSIIPIKQAVREAANIFAELAKMGASMRYLDVGGGLAVDYDGSKTDFHASKNYNIQEYAYDVVAAVKESCEKYDLTPPTIVTESGRAIAAHQSVLVYEVVGRNEVRFGKPQDPGPKAHKILQQLFETYQGIAPKNLQEAFHDASQAKEEAESLFKFGYLGLRERAQAERLFWSCCEKISDYAKTMKRVPEEVQQLDQVMAAMYYGNFSVFQSIPDSWAIDQLFPIMPIHRLNEEPTIKATIADLTCDSDGKVDHFIDVEDVKRVLPVHRWREGERYFMGIFLNGAYQEILGDLHNLFGDTNAVHVQLDGEGGYEVSHFVKGDTITQVLEYVEYEPGAMVERVRRQAERARRQGLITFDQVKMLMKHYEESLGSYTYLTQDE</sequence>
<dbReference type="Pfam" id="PF02784">
    <property type="entry name" value="Orn_Arg_deC_N"/>
    <property type="match status" value="1"/>
</dbReference>
<dbReference type="CDD" id="cd06830">
    <property type="entry name" value="PLPDE_III_ADC"/>
    <property type="match status" value="1"/>
</dbReference>
<evidence type="ECO:0000256" key="6">
    <source>
        <dbReference type="ARBA" id="ARBA00022793"/>
    </source>
</evidence>
<dbReference type="PANTHER" id="PTHR43295">
    <property type="entry name" value="ARGININE DECARBOXYLASE"/>
    <property type="match status" value="1"/>
</dbReference>
<keyword evidence="10 13" id="KW-0620">Polyamine biosynthesis</keyword>
<dbReference type="InterPro" id="IPR009006">
    <property type="entry name" value="Ala_racemase/Decarboxylase_C"/>
</dbReference>
<evidence type="ECO:0000256" key="9">
    <source>
        <dbReference type="ARBA" id="ARBA00023066"/>
    </source>
</evidence>
<evidence type="ECO:0000259" key="16">
    <source>
        <dbReference type="Pfam" id="PF02784"/>
    </source>
</evidence>
<dbReference type="InterPro" id="IPR029066">
    <property type="entry name" value="PLP-binding_barrel"/>
</dbReference>
<feature type="modified residue" description="N6-(pyridoxal phosphate)lysine" evidence="13 14">
    <location>
        <position position="112"/>
    </location>
</feature>
<feature type="domain" description="Arginine decarboxylase helical bundle" evidence="17">
    <location>
        <begin position="380"/>
        <end position="459"/>
    </location>
</feature>
<dbReference type="STRING" id="927083.DB32_000814"/>
<comment type="cofactor">
    <cofactor evidence="2 13">
        <name>Mg(2+)</name>
        <dbReference type="ChEBI" id="CHEBI:18420"/>
    </cofactor>
</comment>
<evidence type="ECO:0000256" key="8">
    <source>
        <dbReference type="ARBA" id="ARBA00022898"/>
    </source>
</evidence>
<comment type="similarity">
    <text evidence="4 13">Belongs to the Orn/Lys/Arg decarboxylase class-II family. SpeA subfamily.</text>
</comment>
<dbReference type="KEGG" id="samy:DB32_000814"/>
<comment type="catalytic activity">
    <reaction evidence="12 13">
        <text>L-arginine + H(+) = agmatine + CO2</text>
        <dbReference type="Rhea" id="RHEA:17641"/>
        <dbReference type="ChEBI" id="CHEBI:15378"/>
        <dbReference type="ChEBI" id="CHEBI:16526"/>
        <dbReference type="ChEBI" id="CHEBI:32682"/>
        <dbReference type="ChEBI" id="CHEBI:58145"/>
        <dbReference type="EC" id="4.1.1.19"/>
    </reaction>
</comment>
<dbReference type="UniPathway" id="UPA00186">
    <property type="reaction ID" value="UER00284"/>
</dbReference>
<evidence type="ECO:0000256" key="7">
    <source>
        <dbReference type="ARBA" id="ARBA00022842"/>
    </source>
</evidence>
<dbReference type="NCBIfam" id="NF003763">
    <property type="entry name" value="PRK05354.1"/>
    <property type="match status" value="1"/>
</dbReference>
<dbReference type="EC" id="4.1.1.19" evidence="13"/>
<evidence type="ECO:0000256" key="12">
    <source>
        <dbReference type="ARBA" id="ARBA00049309"/>
    </source>
</evidence>
<dbReference type="Gene3D" id="3.20.20.10">
    <property type="entry name" value="Alanine racemase"/>
    <property type="match status" value="1"/>
</dbReference>
<dbReference type="InterPro" id="IPR002985">
    <property type="entry name" value="Arg_decrbxlase"/>
</dbReference>
<keyword evidence="9 13" id="KW-0745">Spermidine biosynthesis</keyword>
<accession>A0A0F6VZV6</accession>
<dbReference type="GO" id="GO:0006527">
    <property type="term" value="P:L-arginine catabolic process"/>
    <property type="evidence" value="ECO:0007669"/>
    <property type="project" value="InterPro"/>
</dbReference>
<dbReference type="PANTHER" id="PTHR43295:SF9">
    <property type="entry name" value="BIOSYNTHETIC ARGININE DECARBOXYLASE"/>
    <property type="match status" value="1"/>
</dbReference>
<evidence type="ECO:0000259" key="18">
    <source>
        <dbReference type="Pfam" id="PF17944"/>
    </source>
</evidence>
<evidence type="ECO:0000256" key="5">
    <source>
        <dbReference type="ARBA" id="ARBA00022723"/>
    </source>
</evidence>
<dbReference type="InterPro" id="IPR000183">
    <property type="entry name" value="Orn/DAP/Arg_de-COase"/>
</dbReference>
<evidence type="ECO:0000256" key="14">
    <source>
        <dbReference type="PIRSR" id="PIRSR001336-50"/>
    </source>
</evidence>
<dbReference type="FunFam" id="3.20.20.10:FF:000001">
    <property type="entry name" value="Biosynthetic arginine decarboxylase"/>
    <property type="match status" value="1"/>
</dbReference>
<comment type="cofactor">
    <cofactor evidence="1 13 14">
        <name>pyridoxal 5'-phosphate</name>
        <dbReference type="ChEBI" id="CHEBI:597326"/>
    </cofactor>
</comment>
<dbReference type="SUPFAM" id="SSF50621">
    <property type="entry name" value="Alanine racemase C-terminal domain-like"/>
    <property type="match status" value="1"/>
</dbReference>
<protein>
    <recommendedName>
        <fullName evidence="13">Biosynthetic arginine decarboxylase</fullName>
        <shortName evidence="13">ADC</shortName>
        <ecNumber evidence="13">4.1.1.19</ecNumber>
    </recommendedName>
</protein>
<evidence type="ECO:0000256" key="11">
    <source>
        <dbReference type="ARBA" id="ARBA00023239"/>
    </source>
</evidence>
<dbReference type="EMBL" id="CP011125">
    <property type="protein sequence ID" value="AKF03665.1"/>
    <property type="molecule type" value="Genomic_DNA"/>
</dbReference>
<dbReference type="PROSITE" id="PS00878">
    <property type="entry name" value="ODR_DC_2_1"/>
    <property type="match status" value="1"/>
</dbReference>
<evidence type="ECO:0000256" key="4">
    <source>
        <dbReference type="ARBA" id="ARBA00008357"/>
    </source>
</evidence>